<name>A0AAW1YNH0_RUBAR</name>
<gene>
    <name evidence="1" type="ORF">M0R45_005535</name>
</gene>
<proteinExistence type="predicted"/>
<organism evidence="1 2">
    <name type="scientific">Rubus argutus</name>
    <name type="common">Southern blackberry</name>
    <dbReference type="NCBI Taxonomy" id="59490"/>
    <lineage>
        <taxon>Eukaryota</taxon>
        <taxon>Viridiplantae</taxon>
        <taxon>Streptophyta</taxon>
        <taxon>Embryophyta</taxon>
        <taxon>Tracheophyta</taxon>
        <taxon>Spermatophyta</taxon>
        <taxon>Magnoliopsida</taxon>
        <taxon>eudicotyledons</taxon>
        <taxon>Gunneridae</taxon>
        <taxon>Pentapetalae</taxon>
        <taxon>rosids</taxon>
        <taxon>fabids</taxon>
        <taxon>Rosales</taxon>
        <taxon>Rosaceae</taxon>
        <taxon>Rosoideae</taxon>
        <taxon>Rosoideae incertae sedis</taxon>
        <taxon>Rubus</taxon>
    </lineage>
</organism>
<dbReference type="EMBL" id="JBEDUW010000001">
    <property type="protein sequence ID" value="KAK9950029.1"/>
    <property type="molecule type" value="Genomic_DNA"/>
</dbReference>
<dbReference type="Proteomes" id="UP001457282">
    <property type="component" value="Unassembled WGS sequence"/>
</dbReference>
<accession>A0AAW1YNH0</accession>
<comment type="caution">
    <text evidence="1">The sequence shown here is derived from an EMBL/GenBank/DDBJ whole genome shotgun (WGS) entry which is preliminary data.</text>
</comment>
<reference evidence="1 2" key="1">
    <citation type="journal article" date="2023" name="G3 (Bethesda)">
        <title>A chromosome-length genome assembly and annotation of blackberry (Rubus argutus, cv. 'Hillquist').</title>
        <authorList>
            <person name="Bruna T."/>
            <person name="Aryal R."/>
            <person name="Dudchenko O."/>
            <person name="Sargent D.J."/>
            <person name="Mead D."/>
            <person name="Buti M."/>
            <person name="Cavallini A."/>
            <person name="Hytonen T."/>
            <person name="Andres J."/>
            <person name="Pham M."/>
            <person name="Weisz D."/>
            <person name="Mascagni F."/>
            <person name="Usai G."/>
            <person name="Natali L."/>
            <person name="Bassil N."/>
            <person name="Fernandez G.E."/>
            <person name="Lomsadze A."/>
            <person name="Armour M."/>
            <person name="Olukolu B."/>
            <person name="Poorten T."/>
            <person name="Britton C."/>
            <person name="Davik J."/>
            <person name="Ashrafi H."/>
            <person name="Aiden E.L."/>
            <person name="Borodovsky M."/>
            <person name="Worthington M."/>
        </authorList>
    </citation>
    <scope>NUCLEOTIDE SEQUENCE [LARGE SCALE GENOMIC DNA]</scope>
    <source>
        <strain evidence="1">PI 553951</strain>
    </source>
</reference>
<sequence>MTIPQSSSTRAAHQIDTPWLRKRSLIETFSQLWAIYPWSYSDSSTRAVVDSEGLNHANTDHPAVGEGPRKWISSYTWRNSTRPEIPITTSVPTTQSFARRPCFSFVNNFRTNQRLHLEIISRSGSRTSSPTDGGSNTWQNSRGGWLGAYQFIALKSRQKPQPRWEKTVISLTFQAIIGLTLAGQPPNLGDDQLHHLHIFVIRNFPYTKNDVGK</sequence>
<keyword evidence="2" id="KW-1185">Reference proteome</keyword>
<evidence type="ECO:0000313" key="2">
    <source>
        <dbReference type="Proteomes" id="UP001457282"/>
    </source>
</evidence>
<evidence type="ECO:0000313" key="1">
    <source>
        <dbReference type="EMBL" id="KAK9950029.1"/>
    </source>
</evidence>
<protein>
    <submittedName>
        <fullName evidence="1">Uncharacterized protein</fullName>
    </submittedName>
</protein>
<dbReference type="AlphaFoldDB" id="A0AAW1YNH0"/>